<dbReference type="STRING" id="985895.E4ZXX0"/>
<keyword evidence="2" id="KW-1133">Transmembrane helix</keyword>
<keyword evidence="4" id="KW-1185">Reference proteome</keyword>
<feature type="transmembrane region" description="Helical" evidence="2">
    <location>
        <begin position="85"/>
        <end position="103"/>
    </location>
</feature>
<gene>
    <name evidence="3" type="ORF">LEMA_P111340.1</name>
</gene>
<dbReference type="InParanoid" id="E4ZXX0"/>
<dbReference type="AlphaFoldDB" id="E4ZXX0"/>
<evidence type="ECO:0000313" key="4">
    <source>
        <dbReference type="Proteomes" id="UP000002668"/>
    </source>
</evidence>
<organism evidence="4">
    <name type="scientific">Leptosphaeria maculans (strain JN3 / isolate v23.1.3 / race Av1-4-5-6-7-8)</name>
    <name type="common">Blackleg fungus</name>
    <name type="synonym">Phoma lingam</name>
    <dbReference type="NCBI Taxonomy" id="985895"/>
    <lineage>
        <taxon>Eukaryota</taxon>
        <taxon>Fungi</taxon>
        <taxon>Dikarya</taxon>
        <taxon>Ascomycota</taxon>
        <taxon>Pezizomycotina</taxon>
        <taxon>Dothideomycetes</taxon>
        <taxon>Pleosporomycetidae</taxon>
        <taxon>Pleosporales</taxon>
        <taxon>Pleosporineae</taxon>
        <taxon>Leptosphaeriaceae</taxon>
        <taxon>Plenodomus</taxon>
        <taxon>Plenodomus lingam/Leptosphaeria maculans species complex</taxon>
    </lineage>
</organism>
<reference evidence="4" key="1">
    <citation type="journal article" date="2011" name="Nat. Commun.">
        <title>Effector diversification within compartments of the Leptosphaeria maculans genome affected by Repeat-Induced Point mutations.</title>
        <authorList>
            <person name="Rouxel T."/>
            <person name="Grandaubert J."/>
            <person name="Hane J.K."/>
            <person name="Hoede C."/>
            <person name="van de Wouw A.P."/>
            <person name="Couloux A."/>
            <person name="Dominguez V."/>
            <person name="Anthouard V."/>
            <person name="Bally P."/>
            <person name="Bourras S."/>
            <person name="Cozijnsen A.J."/>
            <person name="Ciuffetti L.M."/>
            <person name="Degrave A."/>
            <person name="Dilmaghani A."/>
            <person name="Duret L."/>
            <person name="Fudal I."/>
            <person name="Goodwin S.B."/>
            <person name="Gout L."/>
            <person name="Glaser N."/>
            <person name="Linglin J."/>
            <person name="Kema G.H.J."/>
            <person name="Lapalu N."/>
            <person name="Lawrence C.B."/>
            <person name="May K."/>
            <person name="Meyer M."/>
            <person name="Ollivier B."/>
            <person name="Poulain J."/>
            <person name="Schoch C.L."/>
            <person name="Simon A."/>
            <person name="Spatafora J.W."/>
            <person name="Stachowiak A."/>
            <person name="Turgeon B.G."/>
            <person name="Tyler B.M."/>
            <person name="Vincent D."/>
            <person name="Weissenbach J."/>
            <person name="Amselem J."/>
            <person name="Quesneville H."/>
            <person name="Oliver R.P."/>
            <person name="Wincker P."/>
            <person name="Balesdent M.-H."/>
            <person name="Howlett B.J."/>
        </authorList>
    </citation>
    <scope>NUCLEOTIDE SEQUENCE [LARGE SCALE GENOMIC DNA]</scope>
    <source>
        <strain evidence="4">JN3 / isolate v23.1.3 / race Av1-4-5-6-7-8</strain>
    </source>
</reference>
<dbReference type="HOGENOM" id="CLU_007968_0_0_1"/>
<evidence type="ECO:0000256" key="1">
    <source>
        <dbReference type="SAM" id="MobiDB-lite"/>
    </source>
</evidence>
<protein>
    <recommendedName>
        <fullName evidence="5">Pheromone-regulated membrane protein</fullName>
    </recommendedName>
</protein>
<dbReference type="OrthoDB" id="436496at2759"/>
<evidence type="ECO:0000313" key="3">
    <source>
        <dbReference type="EMBL" id="CBX96215.1"/>
    </source>
</evidence>
<keyword evidence="2" id="KW-0812">Transmembrane</keyword>
<feature type="compositionally biased region" description="Basic and acidic residues" evidence="1">
    <location>
        <begin position="295"/>
        <end position="307"/>
    </location>
</feature>
<dbReference type="OMA" id="KWIFAIT"/>
<dbReference type="PANTHER" id="PTHR36424">
    <property type="entry name" value="PHEROMONE-REGULATED MEMBRANE PROTEIN 6"/>
    <property type="match status" value="1"/>
</dbReference>
<feature type="region of interest" description="Disordered" evidence="1">
    <location>
        <begin position="295"/>
        <end position="680"/>
    </location>
</feature>
<sequence>MGCCGDREKGKTVTEEQKWDFISQNLSDFKSSSCLAPFSYVWLWILVLISCAVYAADAFTAVNLLAFNKWSSQVKPKVPFEVAKWIFAITIIISYVFLLYRWILALRVMKTGSVVECYLEPLAAILQSMRITSSGQGWRRFLVFAELTKSKKGANYVALFVYFQFKSALLIIIAQGPRIAINAMTLYAVMQAQLLPVGDHASDERSGFEQFFFNIKLMIENGNKQETVIYFTMLFSLVIWVIAALGLIISVLLYLFFLWHYIPRADGSLTAYCRRKLETRLQRIVGKKIKKAIEKEDQQRRRDEQKAIKKGALDPSQTRPTLPKLGGDDDDRSTVFSLHRTDTMASNTTLPPYSVNPPTRSNSNSTMNTMSTNRAMAKPTLPTLDERPGMGMRSETQGTDYSTASYGSSAPMLGRAGDLGRNSPAPPVPHLDQNNDYFGNQEGRPYGSANRPFTPMSQGRASPAPSRAYGPPVDTSHSNSRYGSVHSAVSLQNNEQGSQYAQSTRPYPEFSPFDSRGPRTGPAYELSPVDQTPTESIAHHYYSNSNESVDYRPPQLPNALRSGSPAPAQPVGLPSQPRAGTAPPRPGMPASLQSASQRREVSQPLPNRGMNGSAAPPQQQQRSATAPLQQPSWASGPQQRSYTSQAQGPPRSYTPQGQGPPPRSYTPQSQSQQGSNNYGY</sequence>
<proteinExistence type="predicted"/>
<accession>E4ZXX0</accession>
<feature type="compositionally biased region" description="Polar residues" evidence="1">
    <location>
        <begin position="475"/>
        <end position="505"/>
    </location>
</feature>
<dbReference type="VEuPathDB" id="FungiDB:LEMA_P111340.1"/>
<keyword evidence="2" id="KW-0472">Membrane</keyword>
<feature type="compositionally biased region" description="Low complexity" evidence="1">
    <location>
        <begin position="359"/>
        <end position="374"/>
    </location>
</feature>
<feature type="compositionally biased region" description="Low complexity" evidence="1">
    <location>
        <begin position="614"/>
        <end position="627"/>
    </location>
</feature>
<dbReference type="EMBL" id="FP929128">
    <property type="protein sequence ID" value="CBX96215.1"/>
    <property type="molecule type" value="Genomic_DNA"/>
</dbReference>
<dbReference type="Proteomes" id="UP000002668">
    <property type="component" value="Genome"/>
</dbReference>
<feature type="transmembrane region" description="Helical" evidence="2">
    <location>
        <begin position="41"/>
        <end position="65"/>
    </location>
</feature>
<dbReference type="GO" id="GO:0015079">
    <property type="term" value="F:potassium ion transmembrane transporter activity"/>
    <property type="evidence" value="ECO:0007669"/>
    <property type="project" value="InterPro"/>
</dbReference>
<feature type="compositionally biased region" description="Low complexity" evidence="1">
    <location>
        <begin position="668"/>
        <end position="680"/>
    </location>
</feature>
<feature type="compositionally biased region" description="Polar residues" evidence="1">
    <location>
        <begin position="394"/>
        <end position="408"/>
    </location>
</feature>
<dbReference type="GO" id="GO:0005886">
    <property type="term" value="C:plasma membrane"/>
    <property type="evidence" value="ECO:0007669"/>
    <property type="project" value="InterPro"/>
</dbReference>
<feature type="compositionally biased region" description="Polar residues" evidence="1">
    <location>
        <begin position="628"/>
        <end position="657"/>
    </location>
</feature>
<feature type="transmembrane region" description="Helical" evidence="2">
    <location>
        <begin position="228"/>
        <end position="259"/>
    </location>
</feature>
<dbReference type="eggNOG" id="ENOG502QVFG">
    <property type="taxonomic scope" value="Eukaryota"/>
</dbReference>
<name>E4ZXX0_LEPMJ</name>
<dbReference type="PANTHER" id="PTHR36424:SF1">
    <property type="entry name" value="LOW AFFINITY K(+) TRANSPORTER 1-RELATED"/>
    <property type="match status" value="1"/>
</dbReference>
<evidence type="ECO:0000256" key="2">
    <source>
        <dbReference type="SAM" id="Phobius"/>
    </source>
</evidence>
<dbReference type="Pfam" id="PF16944">
    <property type="entry name" value="KCH"/>
    <property type="match status" value="1"/>
</dbReference>
<evidence type="ECO:0008006" key="5">
    <source>
        <dbReference type="Google" id="ProtNLM"/>
    </source>
</evidence>
<dbReference type="InterPro" id="IPR031606">
    <property type="entry name" value="Kch1/2"/>
</dbReference>